<name>E9H5Y9_DAPPU</name>
<evidence type="ECO:0000256" key="1">
    <source>
        <dbReference type="SAM" id="MobiDB-lite"/>
    </source>
</evidence>
<evidence type="ECO:0000313" key="3">
    <source>
        <dbReference type="Proteomes" id="UP000000305"/>
    </source>
</evidence>
<organism evidence="2 3">
    <name type="scientific">Daphnia pulex</name>
    <name type="common">Water flea</name>
    <dbReference type="NCBI Taxonomy" id="6669"/>
    <lineage>
        <taxon>Eukaryota</taxon>
        <taxon>Metazoa</taxon>
        <taxon>Ecdysozoa</taxon>
        <taxon>Arthropoda</taxon>
        <taxon>Crustacea</taxon>
        <taxon>Branchiopoda</taxon>
        <taxon>Diplostraca</taxon>
        <taxon>Cladocera</taxon>
        <taxon>Anomopoda</taxon>
        <taxon>Daphniidae</taxon>
        <taxon>Daphnia</taxon>
    </lineage>
</organism>
<dbReference type="KEGG" id="dpx:DAPPUDRAFT_325851"/>
<keyword evidence="3" id="KW-1185">Reference proteome</keyword>
<feature type="region of interest" description="Disordered" evidence="1">
    <location>
        <begin position="115"/>
        <end position="134"/>
    </location>
</feature>
<dbReference type="HOGENOM" id="CLU_1637105_0_0_1"/>
<sequence>MPYQDIFDETYSLELEHLLASGLSHKLAVSTALSLAQTAVHELSSSAPAIPAQPNPTFVDHSNSTTPDVLPSTQQTGSLPTGGFQSWRSIISRATAASPSINCLSTLGSNNNQINTNQVTTPYPATQPTTSPSAGGFQKLGSSTIPVVVTSAPGPVVSLTPIYDG</sequence>
<dbReference type="EMBL" id="GL732595">
    <property type="protein sequence ID" value="EFX72805.1"/>
    <property type="molecule type" value="Genomic_DNA"/>
</dbReference>
<dbReference type="Proteomes" id="UP000000305">
    <property type="component" value="Unassembled WGS sequence"/>
</dbReference>
<dbReference type="AlphaFoldDB" id="E9H5Y9"/>
<protein>
    <submittedName>
        <fullName evidence="2">Uncharacterized protein</fullName>
    </submittedName>
</protein>
<evidence type="ECO:0000313" key="2">
    <source>
        <dbReference type="EMBL" id="EFX72805.1"/>
    </source>
</evidence>
<feature type="compositionally biased region" description="Polar residues" evidence="1">
    <location>
        <begin position="123"/>
        <end position="133"/>
    </location>
</feature>
<accession>E9H5Y9</accession>
<gene>
    <name evidence="2" type="ORF">DAPPUDRAFT_325851</name>
</gene>
<reference evidence="2 3" key="1">
    <citation type="journal article" date="2011" name="Science">
        <title>The ecoresponsive genome of Daphnia pulex.</title>
        <authorList>
            <person name="Colbourne J.K."/>
            <person name="Pfrender M.E."/>
            <person name="Gilbert D."/>
            <person name="Thomas W.K."/>
            <person name="Tucker A."/>
            <person name="Oakley T.H."/>
            <person name="Tokishita S."/>
            <person name="Aerts A."/>
            <person name="Arnold G.J."/>
            <person name="Basu M.K."/>
            <person name="Bauer D.J."/>
            <person name="Caceres C.E."/>
            <person name="Carmel L."/>
            <person name="Casola C."/>
            <person name="Choi J.H."/>
            <person name="Detter J.C."/>
            <person name="Dong Q."/>
            <person name="Dusheyko S."/>
            <person name="Eads B.D."/>
            <person name="Frohlich T."/>
            <person name="Geiler-Samerotte K.A."/>
            <person name="Gerlach D."/>
            <person name="Hatcher P."/>
            <person name="Jogdeo S."/>
            <person name="Krijgsveld J."/>
            <person name="Kriventseva E.V."/>
            <person name="Kultz D."/>
            <person name="Laforsch C."/>
            <person name="Lindquist E."/>
            <person name="Lopez J."/>
            <person name="Manak J.R."/>
            <person name="Muller J."/>
            <person name="Pangilinan J."/>
            <person name="Patwardhan R.P."/>
            <person name="Pitluck S."/>
            <person name="Pritham E.J."/>
            <person name="Rechtsteiner A."/>
            <person name="Rho M."/>
            <person name="Rogozin I.B."/>
            <person name="Sakarya O."/>
            <person name="Salamov A."/>
            <person name="Schaack S."/>
            <person name="Shapiro H."/>
            <person name="Shiga Y."/>
            <person name="Skalitzky C."/>
            <person name="Smith Z."/>
            <person name="Souvorov A."/>
            <person name="Sung W."/>
            <person name="Tang Z."/>
            <person name="Tsuchiya D."/>
            <person name="Tu H."/>
            <person name="Vos H."/>
            <person name="Wang M."/>
            <person name="Wolf Y.I."/>
            <person name="Yamagata H."/>
            <person name="Yamada T."/>
            <person name="Ye Y."/>
            <person name="Shaw J.R."/>
            <person name="Andrews J."/>
            <person name="Crease T.J."/>
            <person name="Tang H."/>
            <person name="Lucas S.M."/>
            <person name="Robertson H.M."/>
            <person name="Bork P."/>
            <person name="Koonin E.V."/>
            <person name="Zdobnov E.M."/>
            <person name="Grigoriev I.V."/>
            <person name="Lynch M."/>
            <person name="Boore J.L."/>
        </authorList>
    </citation>
    <scope>NUCLEOTIDE SEQUENCE [LARGE SCALE GENOMIC DNA]</scope>
</reference>
<proteinExistence type="predicted"/>
<dbReference type="InParanoid" id="E9H5Y9"/>